<proteinExistence type="inferred from homology"/>
<evidence type="ECO:0000256" key="6">
    <source>
        <dbReference type="ARBA" id="ARBA00023136"/>
    </source>
</evidence>
<evidence type="ECO:0000313" key="9">
    <source>
        <dbReference type="Proteomes" id="UP000239899"/>
    </source>
</evidence>
<dbReference type="STRING" id="3076.A0A2P6U5F0"/>
<accession>A0A2P6U5F0</accession>
<comment type="similarity">
    <text evidence="2 7">Belongs to the DPM2 family.</text>
</comment>
<protein>
    <recommendedName>
        <fullName evidence="7">Dolichol phosphate-mannose biosynthesis regulatory protein</fullName>
    </recommendedName>
</protein>
<dbReference type="Pfam" id="PF07297">
    <property type="entry name" value="DPM2"/>
    <property type="match status" value="1"/>
</dbReference>
<dbReference type="GO" id="GO:0005789">
    <property type="term" value="C:endoplasmic reticulum membrane"/>
    <property type="evidence" value="ECO:0007669"/>
    <property type="project" value="UniProtKB-SubCell"/>
</dbReference>
<dbReference type="GO" id="GO:0030234">
    <property type="term" value="F:enzyme regulator activity"/>
    <property type="evidence" value="ECO:0007669"/>
    <property type="project" value="UniProtKB-UniRule"/>
</dbReference>
<dbReference type="AlphaFoldDB" id="A0A2P6U5F0"/>
<keyword evidence="5 7" id="KW-1133">Transmembrane helix</keyword>
<comment type="pathway">
    <text evidence="7">Protein modification; protein glycosylation.</text>
</comment>
<evidence type="ECO:0000256" key="7">
    <source>
        <dbReference type="RuleBase" id="RU365084"/>
    </source>
</evidence>
<comment type="subcellular location">
    <subcellularLocation>
        <location evidence="1 7">Endoplasmic reticulum membrane</location>
        <topology evidence="1 7">Multi-pass membrane protein</topology>
    </subcellularLocation>
</comment>
<organism evidence="8 9">
    <name type="scientific">Chlorella sorokiniana</name>
    <name type="common">Freshwater green alga</name>
    <dbReference type="NCBI Taxonomy" id="3076"/>
    <lineage>
        <taxon>Eukaryota</taxon>
        <taxon>Viridiplantae</taxon>
        <taxon>Chlorophyta</taxon>
        <taxon>core chlorophytes</taxon>
        <taxon>Trebouxiophyceae</taxon>
        <taxon>Chlorellales</taxon>
        <taxon>Chlorellaceae</taxon>
        <taxon>Chlorella clade</taxon>
        <taxon>Chlorella</taxon>
    </lineage>
</organism>
<feature type="transmembrane region" description="Helical" evidence="7">
    <location>
        <begin position="47"/>
        <end position="72"/>
    </location>
</feature>
<dbReference type="UniPathway" id="UPA00378"/>
<feature type="transmembrane region" description="Helical" evidence="7">
    <location>
        <begin position="7"/>
        <end position="27"/>
    </location>
</feature>
<dbReference type="GO" id="GO:0033185">
    <property type="term" value="C:dolichol-phosphate-mannose synthase complex"/>
    <property type="evidence" value="ECO:0007669"/>
    <property type="project" value="TreeGrafter"/>
</dbReference>
<keyword evidence="6 7" id="KW-0472">Membrane</keyword>
<evidence type="ECO:0000256" key="5">
    <source>
        <dbReference type="ARBA" id="ARBA00022989"/>
    </source>
</evidence>
<evidence type="ECO:0000256" key="2">
    <source>
        <dbReference type="ARBA" id="ARBA00005478"/>
    </source>
</evidence>
<evidence type="ECO:0000313" key="8">
    <source>
        <dbReference type="EMBL" id="PRW61502.1"/>
    </source>
</evidence>
<reference evidence="8 9" key="1">
    <citation type="journal article" date="2018" name="Plant J.">
        <title>Genome sequences of Chlorella sorokiniana UTEX 1602 and Micractinium conductrix SAG 241.80: implications to maltose excretion by a green alga.</title>
        <authorList>
            <person name="Arriola M.B."/>
            <person name="Velmurugan N."/>
            <person name="Zhang Y."/>
            <person name="Plunkett M.H."/>
            <person name="Hondzo H."/>
            <person name="Barney B.M."/>
        </authorList>
    </citation>
    <scope>NUCLEOTIDE SEQUENCE [LARGE SCALE GENOMIC DNA]</scope>
    <source>
        <strain evidence="9">UTEX 1602</strain>
    </source>
</reference>
<dbReference type="EMBL" id="LHPG02000001">
    <property type="protein sequence ID" value="PRW61502.1"/>
    <property type="molecule type" value="Genomic_DNA"/>
</dbReference>
<keyword evidence="3 7" id="KW-0812">Transmembrane</keyword>
<gene>
    <name evidence="8" type="ORF">C2E21_0652</name>
</gene>
<dbReference type="InterPro" id="IPR009914">
    <property type="entry name" value="DPM2"/>
</dbReference>
<dbReference type="PANTHER" id="PTHR15039">
    <property type="entry name" value="DOLICHOL PHOSPHATE-MANNOSE BIOSYNTHESIS REGULATORY PROTEIN"/>
    <property type="match status" value="1"/>
</dbReference>
<sequence length="94" mass="10594">MEQRRKGGLVLLLTAAAWLYYTAWTLITPFIESDQPVLRIFPPREWALAAPVLAGVGLFGTTLLTLGCFLVSSELRKLRAQRTEAKAHKEIRRV</sequence>
<comment type="function">
    <text evidence="7">Regulatory subunit of the dolichol-phosphate mannose (DPM) synthase complex; essential for the ER localization.</text>
</comment>
<comment type="subunit">
    <text evidence="7">Component of the dolichol-phosphate mannose (DPM) synthase complex.</text>
</comment>
<dbReference type="Proteomes" id="UP000239899">
    <property type="component" value="Unassembled WGS sequence"/>
</dbReference>
<dbReference type="PANTHER" id="PTHR15039:SF11">
    <property type="entry name" value="DOLICHOL PHOSPHATE-MANNOSE BIOSYNTHESIS REGULATORY PROTEIN"/>
    <property type="match status" value="1"/>
</dbReference>
<keyword evidence="4 7" id="KW-0256">Endoplasmic reticulum</keyword>
<comment type="caution">
    <text evidence="8">The sequence shown here is derived from an EMBL/GenBank/DDBJ whole genome shotgun (WGS) entry which is preliminary data.</text>
</comment>
<dbReference type="GO" id="GO:0180047">
    <property type="term" value="P:dolichol phosphate mannose biosynthetic process"/>
    <property type="evidence" value="ECO:0007669"/>
    <property type="project" value="InterPro"/>
</dbReference>
<name>A0A2P6U5F0_CHLSO</name>
<dbReference type="GO" id="GO:0006506">
    <property type="term" value="P:GPI anchor biosynthetic process"/>
    <property type="evidence" value="ECO:0007669"/>
    <property type="project" value="TreeGrafter"/>
</dbReference>
<keyword evidence="9" id="KW-1185">Reference proteome</keyword>
<evidence type="ECO:0000256" key="1">
    <source>
        <dbReference type="ARBA" id="ARBA00004477"/>
    </source>
</evidence>
<evidence type="ECO:0000256" key="3">
    <source>
        <dbReference type="ARBA" id="ARBA00022692"/>
    </source>
</evidence>
<evidence type="ECO:0000256" key="4">
    <source>
        <dbReference type="ARBA" id="ARBA00022824"/>
    </source>
</evidence>